<dbReference type="SUPFAM" id="SSF55718">
    <property type="entry name" value="SCP-like"/>
    <property type="match status" value="1"/>
</dbReference>
<dbReference type="RefSeq" id="WP_188918152.1">
    <property type="nucleotide sequence ID" value="NZ_BMPZ01000002.1"/>
</dbReference>
<dbReference type="AlphaFoldDB" id="A0A917JM99"/>
<evidence type="ECO:0000256" key="1">
    <source>
        <dbReference type="HAMAP-Rule" id="MF_02231"/>
    </source>
</evidence>
<sequence>MANIYTTQIAKRLLDIAPKIAKTPIGVVPFNLKAKAVQQLLTLILAEQAKDDELAFLCDNWVGICIQDLGLEFEVTYQQQWHVRPLAKPAVTFTANSKELILIAAAKEDPDTLFFQRKLNIEGDTELGLEVKNLLLSIEFEAMPSPVRHGVNQLSLLIVKLQEQAEPQTV</sequence>
<dbReference type="HAMAP" id="MF_02231">
    <property type="entry name" value="UbiT"/>
    <property type="match status" value="1"/>
</dbReference>
<dbReference type="Gene3D" id="3.30.1050.10">
    <property type="entry name" value="SCP2 sterol-binding domain"/>
    <property type="match status" value="1"/>
</dbReference>
<gene>
    <name evidence="1" type="primary">ubiT</name>
    <name evidence="3" type="ORF">GCM10009332_08200</name>
</gene>
<reference evidence="3" key="2">
    <citation type="submission" date="2020-09" db="EMBL/GenBank/DDBJ databases">
        <authorList>
            <person name="Sun Q."/>
            <person name="Ohkuma M."/>
        </authorList>
    </citation>
    <scope>NUCLEOTIDE SEQUENCE</scope>
    <source>
        <strain evidence="3">JCM 30804</strain>
    </source>
</reference>
<name>A0A917JM99_9GAMM</name>
<dbReference type="PIRSF" id="PIRSF025550">
    <property type="entry name" value="UCP025550_lpd_carrier"/>
    <property type="match status" value="1"/>
</dbReference>
<comment type="pathway">
    <text evidence="1">Cofactor biosynthesis; ubiquinone biosynthesis.</text>
</comment>
<comment type="caution">
    <text evidence="3">The sequence shown here is derived from an EMBL/GenBank/DDBJ whole genome shotgun (WGS) entry which is preliminary data.</text>
</comment>
<organism evidence="3 4">
    <name type="scientific">Shewanella gelidii</name>
    <dbReference type="NCBI Taxonomy" id="1642821"/>
    <lineage>
        <taxon>Bacteria</taxon>
        <taxon>Pseudomonadati</taxon>
        <taxon>Pseudomonadota</taxon>
        <taxon>Gammaproteobacteria</taxon>
        <taxon>Alteromonadales</taxon>
        <taxon>Shewanellaceae</taxon>
        <taxon>Shewanella</taxon>
    </lineage>
</organism>
<dbReference type="Proteomes" id="UP000613743">
    <property type="component" value="Unassembled WGS sequence"/>
</dbReference>
<dbReference type="Pfam" id="PF02036">
    <property type="entry name" value="SCP2"/>
    <property type="match status" value="1"/>
</dbReference>
<comment type="function">
    <text evidence="1">Required for O(2)-independent ubiquinone (coenzyme Q) biosynthesis. Likely functions as an accessory factor.</text>
</comment>
<protein>
    <recommendedName>
        <fullName evidence="1">Ubiquinone biosynthesis accessory factor UbiT</fullName>
    </recommendedName>
</protein>
<dbReference type="EMBL" id="BMPZ01000002">
    <property type="protein sequence ID" value="GGI73060.1"/>
    <property type="molecule type" value="Genomic_DNA"/>
</dbReference>
<evidence type="ECO:0000313" key="3">
    <source>
        <dbReference type="EMBL" id="GGI73060.1"/>
    </source>
</evidence>
<evidence type="ECO:0000259" key="2">
    <source>
        <dbReference type="Pfam" id="PF02036"/>
    </source>
</evidence>
<accession>A0A917JM99</accession>
<dbReference type="InterPro" id="IPR003033">
    <property type="entry name" value="SCP2_sterol-bd_dom"/>
</dbReference>
<keyword evidence="1" id="KW-0831">Ubiquinone biosynthesis</keyword>
<dbReference type="InterPro" id="IPR036527">
    <property type="entry name" value="SCP2_sterol-bd_dom_sf"/>
</dbReference>
<keyword evidence="4" id="KW-1185">Reference proteome</keyword>
<reference evidence="3" key="1">
    <citation type="journal article" date="2014" name="Int. J. Syst. Evol. Microbiol.">
        <title>Complete genome sequence of Corynebacterium casei LMG S-19264T (=DSM 44701T), isolated from a smear-ripened cheese.</title>
        <authorList>
            <consortium name="US DOE Joint Genome Institute (JGI-PGF)"/>
            <person name="Walter F."/>
            <person name="Albersmeier A."/>
            <person name="Kalinowski J."/>
            <person name="Ruckert C."/>
        </authorList>
    </citation>
    <scope>NUCLEOTIDE SEQUENCE</scope>
    <source>
        <strain evidence="3">JCM 30804</strain>
    </source>
</reference>
<proteinExistence type="inferred from homology"/>
<evidence type="ECO:0000313" key="4">
    <source>
        <dbReference type="Proteomes" id="UP000613743"/>
    </source>
</evidence>
<dbReference type="GO" id="GO:0006744">
    <property type="term" value="P:ubiquinone biosynthetic process"/>
    <property type="evidence" value="ECO:0007669"/>
    <property type="project" value="UniProtKB-UniRule"/>
</dbReference>
<feature type="domain" description="SCP2" evidence="2">
    <location>
        <begin position="39"/>
        <end position="135"/>
    </location>
</feature>
<comment type="similarity">
    <text evidence="1">Belongs to the UbiT family.</text>
</comment>
<dbReference type="InterPro" id="IPR016830">
    <property type="entry name" value="UbiT"/>
</dbReference>